<dbReference type="SUPFAM" id="SSF47823">
    <property type="entry name" value="lambda integrase-like, N-terminal domain"/>
    <property type="match status" value="1"/>
</dbReference>
<sequence length="299" mass="34632">MNWDHYIHQFEHYLKLERSFSPNSVEAYIHDVIKLKQFVEISNLQIDPLTISTKHIQDFIVYINELGMTAHSQARMLSGIKAFYKFLLYEEWIDQDPTALIEGPKLGRKLPDTLNLLEIEQLFSAIDHSTPEGSRNRAMLETLYSSGLRVSELINLRLSNLYQDIGFIRVIGKGSKERLVPIGREALKYVSIYVEEVRCHISIKKGFEDHIFLNRRGAALTRVMVFTIIKNLARKIGLNKKISPHTFRHSFATHLIEGGADLRAVQEMLGHESITTTEIYTHLDRDYLKQVIQEFHPRS</sequence>
<evidence type="ECO:0000313" key="13">
    <source>
        <dbReference type="EMBL" id="MDN5200610.1"/>
    </source>
</evidence>
<comment type="function">
    <text evidence="10">Site-specific tyrosine recombinase, which acts by catalyzing the cutting and rejoining of the recombining DNA molecules. The XerC-XerD complex is essential to convert dimers of the bacterial chromosome into monomers to permit their segregation at cell division. It also contributes to the segregational stability of plasmids.</text>
</comment>
<feature type="domain" description="Tyr recombinase" evidence="11">
    <location>
        <begin position="109"/>
        <end position="293"/>
    </location>
</feature>
<dbReference type="Proteomes" id="UP001172082">
    <property type="component" value="Unassembled WGS sequence"/>
</dbReference>
<dbReference type="PROSITE" id="PS51898">
    <property type="entry name" value="TYR_RECOMBINASE"/>
    <property type="match status" value="1"/>
</dbReference>
<gene>
    <name evidence="13" type="primary">xerD</name>
    <name evidence="10" type="synonym">xerC</name>
    <name evidence="13" type="ORF">QQ008_04535</name>
</gene>
<dbReference type="InterPro" id="IPR044068">
    <property type="entry name" value="CB"/>
</dbReference>
<dbReference type="InterPro" id="IPR002104">
    <property type="entry name" value="Integrase_catalytic"/>
</dbReference>
<dbReference type="PANTHER" id="PTHR30349">
    <property type="entry name" value="PHAGE INTEGRASE-RELATED"/>
    <property type="match status" value="1"/>
</dbReference>
<dbReference type="InterPro" id="IPR050090">
    <property type="entry name" value="Tyrosine_recombinase_XerCD"/>
</dbReference>
<dbReference type="InterPro" id="IPR004107">
    <property type="entry name" value="Integrase_SAM-like_N"/>
</dbReference>
<comment type="subunit">
    <text evidence="10">Forms a cyclic heterotetrameric complex composed of two molecules of XerC and two molecules of XerD.</text>
</comment>
<evidence type="ECO:0000259" key="11">
    <source>
        <dbReference type="PROSITE" id="PS51898"/>
    </source>
</evidence>
<feature type="active site" description="O-(3'-phospho-DNA)-tyrosine intermediate" evidence="10">
    <location>
        <position position="280"/>
    </location>
</feature>
<keyword evidence="8 10" id="KW-0233">DNA recombination</keyword>
<keyword evidence="9 10" id="KW-0131">Cell cycle</keyword>
<feature type="active site" evidence="10">
    <location>
        <position position="248"/>
    </location>
</feature>
<dbReference type="NCBIfam" id="TIGR02225">
    <property type="entry name" value="recomb_XerD"/>
    <property type="match status" value="1"/>
</dbReference>
<evidence type="ECO:0000256" key="3">
    <source>
        <dbReference type="ARBA" id="ARBA00022490"/>
    </source>
</evidence>
<dbReference type="InterPro" id="IPR011010">
    <property type="entry name" value="DNA_brk_join_enz"/>
</dbReference>
<feature type="active site" evidence="10">
    <location>
        <position position="173"/>
    </location>
</feature>
<dbReference type="Gene3D" id="1.10.150.130">
    <property type="match status" value="1"/>
</dbReference>
<dbReference type="Pfam" id="PF02899">
    <property type="entry name" value="Phage_int_SAM_1"/>
    <property type="match status" value="1"/>
</dbReference>
<evidence type="ECO:0000256" key="6">
    <source>
        <dbReference type="ARBA" id="ARBA00022908"/>
    </source>
</evidence>
<dbReference type="EMBL" id="JAUJEA010000001">
    <property type="protein sequence ID" value="MDN5200610.1"/>
    <property type="molecule type" value="Genomic_DNA"/>
</dbReference>
<dbReference type="InterPro" id="IPR011932">
    <property type="entry name" value="Recomb_XerD"/>
</dbReference>
<keyword evidence="3 10" id="KW-0963">Cytoplasm</keyword>
<comment type="caution">
    <text evidence="13">The sequence shown here is derived from an EMBL/GenBank/DDBJ whole genome shotgun (WGS) entry which is preliminary data.</text>
</comment>
<reference evidence="13" key="1">
    <citation type="submission" date="2023-06" db="EMBL/GenBank/DDBJ databases">
        <title>Genomic of Parafulvivirga corallium.</title>
        <authorList>
            <person name="Wang G."/>
        </authorList>
    </citation>
    <scope>NUCLEOTIDE SEQUENCE</scope>
    <source>
        <strain evidence="13">BMA10</strain>
    </source>
</reference>
<dbReference type="HAMAP" id="MF_01808">
    <property type="entry name" value="Recomb_XerC_XerD"/>
    <property type="match status" value="1"/>
</dbReference>
<dbReference type="PROSITE" id="PS51900">
    <property type="entry name" value="CB"/>
    <property type="match status" value="1"/>
</dbReference>
<keyword evidence="7 10" id="KW-0238">DNA-binding</keyword>
<dbReference type="PANTHER" id="PTHR30349:SF81">
    <property type="entry name" value="TYROSINE RECOMBINASE XERC"/>
    <property type="match status" value="1"/>
</dbReference>
<proteinExistence type="inferred from homology"/>
<evidence type="ECO:0000259" key="12">
    <source>
        <dbReference type="PROSITE" id="PS51900"/>
    </source>
</evidence>
<protein>
    <recommendedName>
        <fullName evidence="10">Tyrosine recombinase XerC</fullName>
    </recommendedName>
</protein>
<dbReference type="CDD" id="cd00798">
    <property type="entry name" value="INT_XerDC_C"/>
    <property type="match status" value="1"/>
</dbReference>
<comment type="similarity">
    <text evidence="2">Belongs to the 'phage' integrase family. XerD subfamily.</text>
</comment>
<evidence type="ECO:0000256" key="8">
    <source>
        <dbReference type="ARBA" id="ARBA00023172"/>
    </source>
</evidence>
<organism evidence="13 14">
    <name type="scientific">Splendidivirga corallicola</name>
    <dbReference type="NCBI Taxonomy" id="3051826"/>
    <lineage>
        <taxon>Bacteria</taxon>
        <taxon>Pseudomonadati</taxon>
        <taxon>Bacteroidota</taxon>
        <taxon>Cytophagia</taxon>
        <taxon>Cytophagales</taxon>
        <taxon>Splendidivirgaceae</taxon>
        <taxon>Splendidivirga</taxon>
    </lineage>
</organism>
<evidence type="ECO:0000256" key="7">
    <source>
        <dbReference type="ARBA" id="ARBA00023125"/>
    </source>
</evidence>
<feature type="active site" evidence="10">
    <location>
        <position position="271"/>
    </location>
</feature>
<dbReference type="Pfam" id="PF00589">
    <property type="entry name" value="Phage_integrase"/>
    <property type="match status" value="1"/>
</dbReference>
<dbReference type="SUPFAM" id="SSF56349">
    <property type="entry name" value="DNA breaking-rejoining enzymes"/>
    <property type="match status" value="1"/>
</dbReference>
<comment type="subcellular location">
    <subcellularLocation>
        <location evidence="1 10">Cytoplasm</location>
    </subcellularLocation>
</comment>
<dbReference type="NCBIfam" id="NF001399">
    <property type="entry name" value="PRK00283.1"/>
    <property type="match status" value="1"/>
</dbReference>
<keyword evidence="14" id="KW-1185">Reference proteome</keyword>
<accession>A0ABT8KM24</accession>
<dbReference type="InterPro" id="IPR023009">
    <property type="entry name" value="Tyrosine_recombinase_XerC/XerD"/>
</dbReference>
<evidence type="ECO:0000256" key="2">
    <source>
        <dbReference type="ARBA" id="ARBA00010450"/>
    </source>
</evidence>
<evidence type="ECO:0000256" key="10">
    <source>
        <dbReference type="HAMAP-Rule" id="MF_01808"/>
    </source>
</evidence>
<dbReference type="InterPro" id="IPR013762">
    <property type="entry name" value="Integrase-like_cat_sf"/>
</dbReference>
<name>A0ABT8KM24_9BACT</name>
<feature type="domain" description="Core-binding (CB)" evidence="12">
    <location>
        <begin position="1"/>
        <end position="88"/>
    </location>
</feature>
<keyword evidence="4 10" id="KW-0132">Cell division</keyword>
<feature type="active site" evidence="10">
    <location>
        <position position="149"/>
    </location>
</feature>
<feature type="active site" evidence="10">
    <location>
        <position position="245"/>
    </location>
</feature>
<evidence type="ECO:0000313" key="14">
    <source>
        <dbReference type="Proteomes" id="UP001172082"/>
    </source>
</evidence>
<dbReference type="RefSeq" id="WP_346750632.1">
    <property type="nucleotide sequence ID" value="NZ_JAUJEA010000001.1"/>
</dbReference>
<comment type="similarity">
    <text evidence="10">Belongs to the 'phage' integrase family. XerC subfamily.</text>
</comment>
<keyword evidence="5 10" id="KW-0159">Chromosome partition</keyword>
<dbReference type="Gene3D" id="1.10.443.10">
    <property type="entry name" value="Intergrase catalytic core"/>
    <property type="match status" value="1"/>
</dbReference>
<dbReference type="InterPro" id="IPR010998">
    <property type="entry name" value="Integrase_recombinase_N"/>
</dbReference>
<evidence type="ECO:0000256" key="1">
    <source>
        <dbReference type="ARBA" id="ARBA00004496"/>
    </source>
</evidence>
<evidence type="ECO:0000256" key="9">
    <source>
        <dbReference type="ARBA" id="ARBA00023306"/>
    </source>
</evidence>
<evidence type="ECO:0000256" key="5">
    <source>
        <dbReference type="ARBA" id="ARBA00022829"/>
    </source>
</evidence>
<keyword evidence="6 10" id="KW-0229">DNA integration</keyword>
<evidence type="ECO:0000256" key="4">
    <source>
        <dbReference type="ARBA" id="ARBA00022618"/>
    </source>
</evidence>